<reference evidence="8" key="1">
    <citation type="submission" date="2018-11" db="EMBL/GenBank/DDBJ databases">
        <title>Phylogenetic, genomic, and biogeographic characterization of a novel and ubiquitous marine invertebrate-associated Rickettsiales parasite, Candidatus Marinoinvertebrata rohwerii, gen. nov., sp. nov.</title>
        <authorList>
            <person name="Klinges J.G."/>
            <person name="Rosales S.M."/>
            <person name="Mcminds R."/>
            <person name="Shaver E.C."/>
            <person name="Shantz A."/>
            <person name="Peters E.C."/>
            <person name="Burkepile D.E."/>
            <person name="Silliman B.R."/>
            <person name="Vega Thurber R.L."/>
        </authorList>
    </citation>
    <scope>NUCLEOTIDE SEQUENCE [LARGE SCALE GENOMIC DNA]</scope>
    <source>
        <strain evidence="8">a_cerv_44</strain>
    </source>
</reference>
<keyword evidence="3 5" id="KW-1133">Transmembrane helix</keyword>
<evidence type="ECO:0000313" key="7">
    <source>
        <dbReference type="EMBL" id="RST69237.1"/>
    </source>
</evidence>
<keyword evidence="4 5" id="KW-0472">Membrane</keyword>
<dbReference type="Gene3D" id="3.10.450.230">
    <property type="entry name" value="VirB8 protein"/>
    <property type="match status" value="1"/>
</dbReference>
<dbReference type="InterPro" id="IPR007430">
    <property type="entry name" value="VirB8"/>
</dbReference>
<dbReference type="OrthoDB" id="9762009at2"/>
<feature type="transmembrane region" description="Helical" evidence="5">
    <location>
        <begin position="33"/>
        <end position="53"/>
    </location>
</feature>
<evidence type="ECO:0000256" key="3">
    <source>
        <dbReference type="ARBA" id="ARBA00022989"/>
    </source>
</evidence>
<feature type="domain" description="Bacterial virulence protein VirB8" evidence="6">
    <location>
        <begin position="31"/>
        <end position="210"/>
    </location>
</feature>
<keyword evidence="2 5" id="KW-0812">Transmembrane</keyword>
<evidence type="ECO:0000256" key="4">
    <source>
        <dbReference type="ARBA" id="ARBA00023136"/>
    </source>
</evidence>
<dbReference type="AlphaFoldDB" id="A0A429XR83"/>
<name>A0A429XR83_9RICK</name>
<proteinExistence type="predicted"/>
<dbReference type="Pfam" id="PF04335">
    <property type="entry name" value="VirB8"/>
    <property type="match status" value="1"/>
</dbReference>
<evidence type="ECO:0000259" key="6">
    <source>
        <dbReference type="Pfam" id="PF04335"/>
    </source>
</evidence>
<evidence type="ECO:0000313" key="8">
    <source>
        <dbReference type="Proteomes" id="UP000279470"/>
    </source>
</evidence>
<dbReference type="SUPFAM" id="SSF54427">
    <property type="entry name" value="NTF2-like"/>
    <property type="match status" value="1"/>
</dbReference>
<accession>A0A429XR83</accession>
<dbReference type="GO" id="GO:0016020">
    <property type="term" value="C:membrane"/>
    <property type="evidence" value="ECO:0007669"/>
    <property type="project" value="UniProtKB-SubCell"/>
</dbReference>
<comment type="caution">
    <text evidence="7">The sequence shown here is derived from an EMBL/GenBank/DDBJ whole genome shotgun (WGS) entry which is preliminary data.</text>
</comment>
<dbReference type="EMBL" id="RXFM01000024">
    <property type="protein sequence ID" value="RST69237.1"/>
    <property type="molecule type" value="Genomic_DNA"/>
</dbReference>
<evidence type="ECO:0000256" key="5">
    <source>
        <dbReference type="SAM" id="Phobius"/>
    </source>
</evidence>
<dbReference type="Proteomes" id="UP000279470">
    <property type="component" value="Unassembled WGS sequence"/>
</dbReference>
<organism evidence="7 8">
    <name type="scientific">Candidatus Aquarickettsia rohweri</name>
    <dbReference type="NCBI Taxonomy" id="2602574"/>
    <lineage>
        <taxon>Bacteria</taxon>
        <taxon>Pseudomonadati</taxon>
        <taxon>Pseudomonadota</taxon>
        <taxon>Alphaproteobacteria</taxon>
        <taxon>Rickettsiales</taxon>
        <taxon>Candidatus Midichloriaceae</taxon>
        <taxon>Candidatus Aquarickettsia</taxon>
    </lineage>
</organism>
<gene>
    <name evidence="7" type="ORF">EIC27_02480</name>
</gene>
<sequence length="231" mass="27473">MSEDINNKSLLLDNDFYQRSLKWFLYKYVNINATLRLLLIVVVIFFIAAMLIINTANLTKESHRYPFPIYFNNEVKYFPKIQSIGNKNENINLSVAKYLIINYLKMREEFDENSLIPEKLNEKLNYVNNVSSLKVFQKYFKFINIDDNPDSPLLKYRYKNSRIITIDKVVFSKDVIGPSYAQVYYKVHSLIDKKENIENKIAEITFFMSEINKKFIDSKQDLNFLITDYKD</sequence>
<keyword evidence="8" id="KW-1185">Reference proteome</keyword>
<evidence type="ECO:0000256" key="2">
    <source>
        <dbReference type="ARBA" id="ARBA00022692"/>
    </source>
</evidence>
<protein>
    <recommendedName>
        <fullName evidence="6">Bacterial virulence protein VirB8 domain-containing protein</fullName>
    </recommendedName>
</protein>
<dbReference type="InterPro" id="IPR032710">
    <property type="entry name" value="NTF2-like_dom_sf"/>
</dbReference>
<evidence type="ECO:0000256" key="1">
    <source>
        <dbReference type="ARBA" id="ARBA00004167"/>
    </source>
</evidence>
<dbReference type="RefSeq" id="WP_126044574.1">
    <property type="nucleotide sequence ID" value="NZ_RXFM01000024.1"/>
</dbReference>
<comment type="subcellular location">
    <subcellularLocation>
        <location evidence="1">Membrane</location>
        <topology evidence="1">Single-pass membrane protein</topology>
    </subcellularLocation>
</comment>